<dbReference type="InterPro" id="IPR001789">
    <property type="entry name" value="Sig_transdc_resp-reg_receiver"/>
</dbReference>
<evidence type="ECO:0000313" key="4">
    <source>
        <dbReference type="EMBL" id="QQA01931.1"/>
    </source>
</evidence>
<dbReference type="PROSITE" id="PS51832">
    <property type="entry name" value="HD_GYP"/>
    <property type="match status" value="1"/>
</dbReference>
<dbReference type="CDD" id="cd00077">
    <property type="entry name" value="HDc"/>
    <property type="match status" value="1"/>
</dbReference>
<feature type="modified residue" description="4-aspartylphosphate" evidence="1">
    <location>
        <position position="55"/>
    </location>
</feature>
<dbReference type="InterPro" id="IPR052020">
    <property type="entry name" value="Cyclic_di-GMP/3'3'-cGAMP_PDE"/>
</dbReference>
<dbReference type="PANTHER" id="PTHR45228">
    <property type="entry name" value="CYCLIC DI-GMP PHOSPHODIESTERASE TM_0186-RELATED"/>
    <property type="match status" value="1"/>
</dbReference>
<name>A0A7T3V5Y4_9SPIR</name>
<protein>
    <submittedName>
        <fullName evidence="4">Response regulator</fullName>
    </submittedName>
</protein>
<reference evidence="4 5" key="1">
    <citation type="submission" date="2020-11" db="EMBL/GenBank/DDBJ databases">
        <title>Treponema Peruensis nv. sp., first commensal Treponema isolated from human feces.</title>
        <authorList>
            <person name="Belkhou C."/>
            <person name="Raes J."/>
        </authorList>
    </citation>
    <scope>NUCLEOTIDE SEQUENCE [LARGE SCALE GENOMIC DNA]</scope>
    <source>
        <strain evidence="4 5">RCC2812</strain>
    </source>
</reference>
<dbReference type="InterPro" id="IPR011006">
    <property type="entry name" value="CheY-like_superfamily"/>
</dbReference>
<dbReference type="PANTHER" id="PTHR45228:SF1">
    <property type="entry name" value="CYCLIC DI-GMP PHOSPHODIESTERASE TM_0186"/>
    <property type="match status" value="1"/>
</dbReference>
<accession>A0A7T3V5Y4</accession>
<dbReference type="KEGG" id="tper:IWA51_04865"/>
<dbReference type="RefSeq" id="WP_198443436.1">
    <property type="nucleotide sequence ID" value="NZ_CBCSHE010000004.1"/>
</dbReference>
<proteinExistence type="predicted"/>
<keyword evidence="1" id="KW-0597">Phosphoprotein</keyword>
<feature type="domain" description="HD-GYP" evidence="3">
    <location>
        <begin position="147"/>
        <end position="350"/>
    </location>
</feature>
<dbReference type="Gene3D" id="1.10.3210.10">
    <property type="entry name" value="Hypothetical protein af1432"/>
    <property type="match status" value="1"/>
</dbReference>
<dbReference type="Pfam" id="PF00072">
    <property type="entry name" value="Response_reg"/>
    <property type="match status" value="1"/>
</dbReference>
<dbReference type="GO" id="GO:0000160">
    <property type="term" value="P:phosphorelay signal transduction system"/>
    <property type="evidence" value="ECO:0007669"/>
    <property type="project" value="InterPro"/>
</dbReference>
<evidence type="ECO:0000256" key="1">
    <source>
        <dbReference type="PROSITE-ProRule" id="PRU00169"/>
    </source>
</evidence>
<evidence type="ECO:0000313" key="5">
    <source>
        <dbReference type="Proteomes" id="UP000595224"/>
    </source>
</evidence>
<dbReference type="Pfam" id="PF13487">
    <property type="entry name" value="HD_5"/>
    <property type="match status" value="1"/>
</dbReference>
<keyword evidence="5" id="KW-1185">Reference proteome</keyword>
<sequence length="351" mass="39552">MSNIKILIVDDSDIDRMILKNILSQSYDVIEANSGFSAIEILNNFSIQIDALMLDISMPGMDGFATLDLTNRTRLMSMPVYLISAETQTENIKKAVNYGVTGFIKKPYDSTLILSKLKTFFDRKKIASAVTVPANNITDAELKNTLIYEEKLKRVYRTFLANQKKTDELYTHVSEVVHILLEEYFATKAPRSLCPEAIEIISRAAYFYDIGRMAVPSENKQKKYPIADTESIPTTHTLAGAEIVSVNQSPAVSLFVKTAADMCAHHHERYDGQGMPHGLKDTINNIYTQMCSLAIDFCTHFFAEESPTASNFSVAYNSIMDDRGAFRPDVIEIMKNAKEELMVFYGKTYKF</sequence>
<organism evidence="4 5">
    <name type="scientific">Treponema peruense</name>
    <dbReference type="NCBI Taxonomy" id="2787628"/>
    <lineage>
        <taxon>Bacteria</taxon>
        <taxon>Pseudomonadati</taxon>
        <taxon>Spirochaetota</taxon>
        <taxon>Spirochaetia</taxon>
        <taxon>Spirochaetales</taxon>
        <taxon>Treponemataceae</taxon>
        <taxon>Treponema</taxon>
    </lineage>
</organism>
<dbReference type="SUPFAM" id="SSF52172">
    <property type="entry name" value="CheY-like"/>
    <property type="match status" value="1"/>
</dbReference>
<dbReference type="PROSITE" id="PS50110">
    <property type="entry name" value="RESPONSE_REGULATORY"/>
    <property type="match status" value="1"/>
</dbReference>
<dbReference type="SUPFAM" id="SSF109604">
    <property type="entry name" value="HD-domain/PDEase-like"/>
    <property type="match status" value="1"/>
</dbReference>
<evidence type="ECO:0000259" key="2">
    <source>
        <dbReference type="PROSITE" id="PS50110"/>
    </source>
</evidence>
<dbReference type="InterPro" id="IPR003607">
    <property type="entry name" value="HD/PDEase_dom"/>
</dbReference>
<gene>
    <name evidence="4" type="ORF">IWA51_04865</name>
</gene>
<feature type="domain" description="Response regulatory" evidence="2">
    <location>
        <begin position="5"/>
        <end position="121"/>
    </location>
</feature>
<dbReference type="EMBL" id="CP064936">
    <property type="protein sequence ID" value="QQA01931.1"/>
    <property type="molecule type" value="Genomic_DNA"/>
</dbReference>
<dbReference type="AlphaFoldDB" id="A0A7T3V5Y4"/>
<evidence type="ECO:0000259" key="3">
    <source>
        <dbReference type="PROSITE" id="PS51832"/>
    </source>
</evidence>
<dbReference type="Proteomes" id="UP000595224">
    <property type="component" value="Chromosome"/>
</dbReference>
<dbReference type="InterPro" id="IPR037522">
    <property type="entry name" value="HD_GYP_dom"/>
</dbReference>
<dbReference type="SMART" id="SM00448">
    <property type="entry name" value="REC"/>
    <property type="match status" value="1"/>
</dbReference>
<dbReference type="CDD" id="cd00156">
    <property type="entry name" value="REC"/>
    <property type="match status" value="1"/>
</dbReference>
<dbReference type="Gene3D" id="3.40.50.2300">
    <property type="match status" value="1"/>
</dbReference>